<gene>
    <name evidence="1" type="ORF">OOZ35_07945</name>
</gene>
<dbReference type="Proteomes" id="UP001149142">
    <property type="component" value="Unassembled WGS sequence"/>
</dbReference>
<dbReference type="EMBL" id="JAPFGC010000002">
    <property type="protein sequence ID" value="MDA0177417.1"/>
    <property type="molecule type" value="Genomic_DNA"/>
</dbReference>
<name>A0ABT4S006_9FLAO</name>
<keyword evidence="2" id="KW-1185">Reference proteome</keyword>
<reference evidence="1" key="1">
    <citation type="submission" date="2022-11" db="EMBL/GenBank/DDBJ databases">
        <title>Refractory cell wall polysaccharides provide important carbon source for microbial heterotrophs in the hadal ocean.</title>
        <authorList>
            <person name="Zhu X."/>
        </authorList>
    </citation>
    <scope>NUCLEOTIDE SEQUENCE</scope>
    <source>
        <strain evidence="1">MTRN7</strain>
    </source>
</reference>
<organism evidence="1 2">
    <name type="scientific">Mesoflavibacter profundi</name>
    <dbReference type="NCBI Taxonomy" id="2708110"/>
    <lineage>
        <taxon>Bacteria</taxon>
        <taxon>Pseudomonadati</taxon>
        <taxon>Bacteroidota</taxon>
        <taxon>Flavobacteriia</taxon>
        <taxon>Flavobacteriales</taxon>
        <taxon>Flavobacteriaceae</taxon>
        <taxon>Mesoflavibacter</taxon>
    </lineage>
</organism>
<comment type="caution">
    <text evidence="1">The sequence shown here is derived from an EMBL/GenBank/DDBJ whole genome shotgun (WGS) entry which is preliminary data.</text>
</comment>
<accession>A0ABT4S006</accession>
<dbReference type="RefSeq" id="WP_158256258.1">
    <property type="nucleotide sequence ID" value="NZ_CAXQEU010000011.1"/>
</dbReference>
<evidence type="ECO:0000313" key="2">
    <source>
        <dbReference type="Proteomes" id="UP001149142"/>
    </source>
</evidence>
<sequence>MNKKDRHFIINKEGSLGLLALGDIGLRSWRKVKQNDKIKKNLLDEEE</sequence>
<evidence type="ECO:0000313" key="1">
    <source>
        <dbReference type="EMBL" id="MDA0177417.1"/>
    </source>
</evidence>
<proteinExistence type="predicted"/>
<protein>
    <submittedName>
        <fullName evidence="1">Uncharacterized protein</fullName>
    </submittedName>
</protein>